<sequence>MRDKYSGLQIGIHWLVFLLVIVTYTAMEIRGFFPREYRPAFNMVHVSGGISILVLMVARLLIRLKRPAPPIVPKPKPMITGMSHLGHLVIYLLFIILPIIGLVMQYSKGSPWFAFGLTMPSASVANFKLADTLKEYHGFLANLGYWVIGIHAAAALAHHYYWKDNTLLRMMPRKRS</sequence>
<dbReference type="PANTHER" id="PTHR30529">
    <property type="entry name" value="CYTOCHROME B561"/>
    <property type="match status" value="1"/>
</dbReference>
<keyword evidence="6 13" id="KW-0812">Transmembrane</keyword>
<dbReference type="EMBL" id="UAVL01000001">
    <property type="protein sequence ID" value="SQA60792.1"/>
    <property type="molecule type" value="Genomic_DNA"/>
</dbReference>
<dbReference type="InterPro" id="IPR052168">
    <property type="entry name" value="Cytochrome_b561_oxidase"/>
</dbReference>
<dbReference type="RefSeq" id="WP_006819845.1">
    <property type="nucleotide sequence ID" value="NZ_CABKQJ010000016.1"/>
</dbReference>
<proteinExistence type="inferred from homology"/>
<evidence type="ECO:0000313" key="18">
    <source>
        <dbReference type="Proteomes" id="UP000267341"/>
    </source>
</evidence>
<feature type="transmembrane region" description="Helical" evidence="13">
    <location>
        <begin position="85"/>
        <end position="106"/>
    </location>
</feature>
<evidence type="ECO:0000256" key="10">
    <source>
        <dbReference type="ARBA" id="ARBA00023004"/>
    </source>
</evidence>
<comment type="similarity">
    <text evidence="12">Belongs to the cytochrome b561 family.</text>
</comment>
<keyword evidence="18" id="KW-1185">Reference proteome</keyword>
<keyword evidence="10" id="KW-0408">Iron</keyword>
<dbReference type="GO" id="GO:0005886">
    <property type="term" value="C:plasma membrane"/>
    <property type="evidence" value="ECO:0007669"/>
    <property type="project" value="UniProtKB-SubCell"/>
</dbReference>
<evidence type="ECO:0000256" key="1">
    <source>
        <dbReference type="ARBA" id="ARBA00001970"/>
    </source>
</evidence>
<dbReference type="EMBL" id="RBIZ01000003">
    <property type="protein sequence ID" value="RKR64656.1"/>
    <property type="molecule type" value="Genomic_DNA"/>
</dbReference>
<dbReference type="GO" id="GO:0046872">
    <property type="term" value="F:metal ion binding"/>
    <property type="evidence" value="ECO:0007669"/>
    <property type="project" value="UniProtKB-KW"/>
</dbReference>
<gene>
    <name evidence="16" type="primary">cybB</name>
    <name evidence="15" type="ORF">C7387_1357</name>
    <name evidence="16" type="ORF">NCTC11967_00877</name>
</gene>
<evidence type="ECO:0000313" key="17">
    <source>
        <dbReference type="Proteomes" id="UP000251313"/>
    </source>
</evidence>
<evidence type="ECO:0000313" key="15">
    <source>
        <dbReference type="EMBL" id="RKR64656.1"/>
    </source>
</evidence>
<feature type="transmembrane region" description="Helical" evidence="13">
    <location>
        <begin position="143"/>
        <end position="162"/>
    </location>
</feature>
<dbReference type="GeneID" id="66903404"/>
<comment type="caution">
    <text evidence="16">The sequence shown here is derived from an EMBL/GenBank/DDBJ whole genome shotgun (WGS) entry which is preliminary data.</text>
</comment>
<dbReference type="PANTHER" id="PTHR30529:SF4">
    <property type="entry name" value="SUPEROXIDE OXIDASE CYBB"/>
    <property type="match status" value="1"/>
</dbReference>
<evidence type="ECO:0000256" key="8">
    <source>
        <dbReference type="ARBA" id="ARBA00022982"/>
    </source>
</evidence>
<evidence type="ECO:0000256" key="3">
    <source>
        <dbReference type="ARBA" id="ARBA00022448"/>
    </source>
</evidence>
<evidence type="ECO:0000256" key="7">
    <source>
        <dbReference type="ARBA" id="ARBA00022723"/>
    </source>
</evidence>
<keyword evidence="5" id="KW-0349">Heme</keyword>
<keyword evidence="4" id="KW-1003">Cell membrane</keyword>
<evidence type="ECO:0000256" key="5">
    <source>
        <dbReference type="ARBA" id="ARBA00022617"/>
    </source>
</evidence>
<evidence type="ECO:0000259" key="14">
    <source>
        <dbReference type="Pfam" id="PF01292"/>
    </source>
</evidence>
<accession>A0AB38FSM4</accession>
<keyword evidence="7" id="KW-0479">Metal-binding</keyword>
<evidence type="ECO:0000256" key="11">
    <source>
        <dbReference type="ARBA" id="ARBA00023136"/>
    </source>
</evidence>
<evidence type="ECO:0000256" key="12">
    <source>
        <dbReference type="ARBA" id="ARBA00037975"/>
    </source>
</evidence>
<evidence type="ECO:0000313" key="16">
    <source>
        <dbReference type="EMBL" id="SQA60792.1"/>
    </source>
</evidence>
<keyword evidence="3" id="KW-0813">Transport</keyword>
<evidence type="ECO:0000256" key="9">
    <source>
        <dbReference type="ARBA" id="ARBA00022989"/>
    </source>
</evidence>
<dbReference type="Proteomes" id="UP000267341">
    <property type="component" value="Unassembled WGS sequence"/>
</dbReference>
<dbReference type="Proteomes" id="UP000251313">
    <property type="component" value="Unassembled WGS sequence"/>
</dbReference>
<dbReference type="GO" id="GO:0022904">
    <property type="term" value="P:respiratory electron transport chain"/>
    <property type="evidence" value="ECO:0007669"/>
    <property type="project" value="InterPro"/>
</dbReference>
<dbReference type="GO" id="GO:0020037">
    <property type="term" value="F:heme binding"/>
    <property type="evidence" value="ECO:0007669"/>
    <property type="project" value="TreeGrafter"/>
</dbReference>
<reference evidence="15 18" key="2">
    <citation type="submission" date="2018-10" db="EMBL/GenBank/DDBJ databases">
        <title>Genomic Encyclopedia of Type Strains, Phase IV (KMG-IV): sequencing the most valuable type-strain genomes for metagenomic binning, comparative biology and taxonomic classification.</title>
        <authorList>
            <person name="Goeker M."/>
        </authorList>
    </citation>
    <scope>NUCLEOTIDE SEQUENCE [LARGE SCALE GENOMIC DNA]</scope>
    <source>
        <strain evidence="15 18">DSM 5079</strain>
    </source>
</reference>
<evidence type="ECO:0000256" key="4">
    <source>
        <dbReference type="ARBA" id="ARBA00022475"/>
    </source>
</evidence>
<dbReference type="NCBIfam" id="NF008566">
    <property type="entry name" value="PRK11513.1"/>
    <property type="match status" value="1"/>
</dbReference>
<feature type="transmembrane region" description="Helical" evidence="13">
    <location>
        <begin position="12"/>
        <end position="33"/>
    </location>
</feature>
<protein>
    <submittedName>
        <fullName evidence="16">Cytochrome b-561</fullName>
    </submittedName>
    <submittedName>
        <fullName evidence="15">Cytochrome b561</fullName>
    </submittedName>
</protein>
<feature type="transmembrane region" description="Helical" evidence="13">
    <location>
        <begin position="45"/>
        <end position="64"/>
    </location>
</feature>
<evidence type="ECO:0000256" key="6">
    <source>
        <dbReference type="ARBA" id="ARBA00022692"/>
    </source>
</evidence>
<dbReference type="InterPro" id="IPR011577">
    <property type="entry name" value="Cyt_b561_bac/Ni-Hgenase"/>
</dbReference>
<keyword evidence="8" id="KW-0249">Electron transport</keyword>
<evidence type="ECO:0000256" key="2">
    <source>
        <dbReference type="ARBA" id="ARBA00004651"/>
    </source>
</evidence>
<keyword evidence="11 13" id="KW-0472">Membrane</keyword>
<comment type="subcellular location">
    <subcellularLocation>
        <location evidence="2">Cell membrane</location>
        <topology evidence="2">Multi-pass membrane protein</topology>
    </subcellularLocation>
</comment>
<evidence type="ECO:0000256" key="13">
    <source>
        <dbReference type="SAM" id="Phobius"/>
    </source>
</evidence>
<dbReference type="GO" id="GO:0009055">
    <property type="term" value="F:electron transfer activity"/>
    <property type="evidence" value="ECO:0007669"/>
    <property type="project" value="InterPro"/>
</dbReference>
<dbReference type="Pfam" id="PF01292">
    <property type="entry name" value="Ni_hydr_CYTB"/>
    <property type="match status" value="1"/>
</dbReference>
<dbReference type="InterPro" id="IPR016174">
    <property type="entry name" value="Di-haem_cyt_TM"/>
</dbReference>
<comment type="cofactor">
    <cofactor evidence="1">
        <name>heme b</name>
        <dbReference type="ChEBI" id="CHEBI:60344"/>
    </cofactor>
</comment>
<dbReference type="AlphaFoldDB" id="A0AB38FSM4"/>
<organism evidence="16 17">
    <name type="scientific">Yokenella regensburgei</name>
    <dbReference type="NCBI Taxonomy" id="158877"/>
    <lineage>
        <taxon>Bacteria</taxon>
        <taxon>Pseudomonadati</taxon>
        <taxon>Pseudomonadota</taxon>
        <taxon>Gammaproteobacteria</taxon>
        <taxon>Enterobacterales</taxon>
        <taxon>Enterobacteriaceae</taxon>
        <taxon>Yokenella</taxon>
    </lineage>
</organism>
<keyword evidence="9 13" id="KW-1133">Transmembrane helix</keyword>
<reference evidence="16 17" key="1">
    <citation type="submission" date="2018-06" db="EMBL/GenBank/DDBJ databases">
        <authorList>
            <consortium name="Pathogen Informatics"/>
            <person name="Doyle S."/>
        </authorList>
    </citation>
    <scope>NUCLEOTIDE SEQUENCE [LARGE SCALE GENOMIC DNA]</scope>
    <source>
        <strain evidence="16 17">NCTC11967</strain>
    </source>
</reference>
<dbReference type="SUPFAM" id="SSF81342">
    <property type="entry name" value="Transmembrane di-heme cytochromes"/>
    <property type="match status" value="1"/>
</dbReference>
<name>A0AB38FSM4_9ENTR</name>
<feature type="domain" description="Cytochrome b561 bacterial/Ni-hydrogenase" evidence="14">
    <location>
        <begin position="5"/>
        <end position="172"/>
    </location>
</feature>